<keyword evidence="1" id="KW-0812">Transmembrane</keyword>
<keyword evidence="1" id="KW-1133">Transmembrane helix</keyword>
<dbReference type="Pfam" id="PF03806">
    <property type="entry name" value="ABG_transport"/>
    <property type="match status" value="1"/>
</dbReference>
<dbReference type="GO" id="GO:0015558">
    <property type="term" value="F:secondary active p-aminobenzoyl-glutamate transmembrane transporter activity"/>
    <property type="evidence" value="ECO:0007669"/>
    <property type="project" value="InterPro"/>
</dbReference>
<dbReference type="PANTHER" id="PTHR30282:SF0">
    <property type="entry name" value="P-AMINOBENZOYL-GLUTAMATE TRANSPORT PROTEIN"/>
    <property type="match status" value="1"/>
</dbReference>
<feature type="transmembrane region" description="Helical" evidence="1">
    <location>
        <begin position="387"/>
        <end position="409"/>
    </location>
</feature>
<gene>
    <name evidence="2" type="ORF">IFK94_13035</name>
</gene>
<evidence type="ECO:0000313" key="2">
    <source>
        <dbReference type="EMBL" id="MBD3869041.1"/>
    </source>
</evidence>
<feature type="transmembrane region" description="Helical" evidence="1">
    <location>
        <begin position="346"/>
        <end position="367"/>
    </location>
</feature>
<organism evidence="2 3">
    <name type="scientific">Candidatus Polarisedimenticola svalbardensis</name>
    <dbReference type="NCBI Taxonomy" id="2886004"/>
    <lineage>
        <taxon>Bacteria</taxon>
        <taxon>Pseudomonadati</taxon>
        <taxon>Acidobacteriota</taxon>
        <taxon>Candidatus Polarisedimenticolia</taxon>
        <taxon>Candidatus Polarisedimenticolales</taxon>
        <taxon>Candidatus Polarisedimenticolaceae</taxon>
        <taxon>Candidatus Polarisedimenticola</taxon>
    </lineage>
</organism>
<dbReference type="InterPro" id="IPR004697">
    <property type="entry name" value="AbgT"/>
</dbReference>
<reference evidence="2 3" key="1">
    <citation type="submission" date="2020-08" db="EMBL/GenBank/DDBJ databases">
        <title>Acidobacteriota in marine sediments use diverse sulfur dissimilation pathways.</title>
        <authorList>
            <person name="Wasmund K."/>
        </authorList>
    </citation>
    <scope>NUCLEOTIDE SEQUENCE [LARGE SCALE GENOMIC DNA]</scope>
    <source>
        <strain evidence="2">MAG AM4</strain>
    </source>
</reference>
<feature type="transmembrane region" description="Helical" evidence="1">
    <location>
        <begin position="528"/>
        <end position="548"/>
    </location>
</feature>
<feature type="transmembrane region" description="Helical" evidence="1">
    <location>
        <begin position="252"/>
        <end position="271"/>
    </location>
</feature>
<feature type="transmembrane region" description="Helical" evidence="1">
    <location>
        <begin position="213"/>
        <end position="240"/>
    </location>
</feature>
<feature type="transmembrane region" description="Helical" evidence="1">
    <location>
        <begin position="560"/>
        <end position="585"/>
    </location>
</feature>
<sequence>MSAKKPGKSMMLRMIDLVEHWGNKLPHPFWLFCFLIIAVSLLSAGLQISGVSVTKPETQILKTDHGGQRIDGMSFAVGEPFEPFTIDLEAASHSSRLANLFVEIHRDGRKLFDEPMERDQLKAFEVSADRFPVLTPGEGYVIRFVSRSQTVTPRSLLSREGLNWFVLSMVKNFAHFEPLGLVLVMLMGVAVAEGAGLIPTVMRSIALSVPTMLIIPVLFALAACGNIGSDAGIVVIPPLAAAIFRQLGKSPIAGLLVGYVGATAGFTANILPAGTDVLAMSLTNAATGGNPEVNVFSNWYFMVVSVVFLALVGTFVTRRYVLPRFEVTGKQEAVQIENITPRERKAMLWALAAVVGAVGVWLITIIPENGLLRNPDPNPALVWRSNFFKGLVPILFTLFVVGGVVYGKLAGTIKRADDVVGYMADSMKRMGGYIVLILVISQFTEMFQFARLDEMIAVSGANLLRAVGMEQFPIPFFVAFIIIIAVANLFMGSASAKWAIFAPIFVPMFMTLGYHPAFTQLLYRLGDSITNCVSPLYPFFPVLLGWIAEIDKSKAKVGTVLSYLVPYANFLFWGWILMLIIWYLIGLPVGPDSPIHLAG</sequence>
<feature type="transmembrane region" description="Helical" evidence="1">
    <location>
        <begin position="29"/>
        <end position="53"/>
    </location>
</feature>
<keyword evidence="1" id="KW-0472">Membrane</keyword>
<evidence type="ECO:0000313" key="3">
    <source>
        <dbReference type="Proteomes" id="UP000648239"/>
    </source>
</evidence>
<feature type="transmembrane region" description="Helical" evidence="1">
    <location>
        <begin position="179"/>
        <end position="201"/>
    </location>
</feature>
<dbReference type="EMBL" id="JACXWD010000056">
    <property type="protein sequence ID" value="MBD3869041.1"/>
    <property type="molecule type" value="Genomic_DNA"/>
</dbReference>
<protein>
    <submittedName>
        <fullName evidence="2">AbgT family transporter</fullName>
    </submittedName>
</protein>
<comment type="caution">
    <text evidence="2">The sequence shown here is derived from an EMBL/GenBank/DDBJ whole genome shotgun (WGS) entry which is preliminary data.</text>
</comment>
<evidence type="ECO:0000256" key="1">
    <source>
        <dbReference type="SAM" id="Phobius"/>
    </source>
</evidence>
<dbReference type="Proteomes" id="UP000648239">
    <property type="component" value="Unassembled WGS sequence"/>
</dbReference>
<proteinExistence type="predicted"/>
<name>A0A8J6Y9P6_9BACT</name>
<accession>A0A8J6Y9P6</accession>
<feature type="transmembrane region" description="Helical" evidence="1">
    <location>
        <begin position="472"/>
        <end position="491"/>
    </location>
</feature>
<feature type="transmembrane region" description="Helical" evidence="1">
    <location>
        <begin position="498"/>
        <end position="516"/>
    </location>
</feature>
<dbReference type="GO" id="GO:1902604">
    <property type="term" value="P:p-aminobenzoyl-glutamate transmembrane transport"/>
    <property type="evidence" value="ECO:0007669"/>
    <property type="project" value="InterPro"/>
</dbReference>
<feature type="transmembrane region" description="Helical" evidence="1">
    <location>
        <begin position="299"/>
        <end position="316"/>
    </location>
</feature>
<dbReference type="AlphaFoldDB" id="A0A8J6Y9P6"/>
<feature type="transmembrane region" description="Helical" evidence="1">
    <location>
        <begin position="430"/>
        <end position="452"/>
    </location>
</feature>
<dbReference type="PANTHER" id="PTHR30282">
    <property type="entry name" value="P-AMINOBENZOYL GLUTAMATE TRANSPORTER"/>
    <property type="match status" value="1"/>
</dbReference>